<dbReference type="Proteomes" id="UP000887565">
    <property type="component" value="Unplaced"/>
</dbReference>
<reference evidence="2" key="1">
    <citation type="submission" date="2022-11" db="UniProtKB">
        <authorList>
            <consortium name="WormBaseParasite"/>
        </authorList>
    </citation>
    <scope>IDENTIFICATION</scope>
</reference>
<name>A0A915KSU0_ROMCU</name>
<proteinExistence type="predicted"/>
<evidence type="ECO:0000313" key="1">
    <source>
        <dbReference type="Proteomes" id="UP000887565"/>
    </source>
</evidence>
<protein>
    <submittedName>
        <fullName evidence="2">Uncharacterized protein</fullName>
    </submittedName>
</protein>
<keyword evidence="1" id="KW-1185">Reference proteome</keyword>
<organism evidence="1 2">
    <name type="scientific">Romanomermis culicivorax</name>
    <name type="common">Nematode worm</name>
    <dbReference type="NCBI Taxonomy" id="13658"/>
    <lineage>
        <taxon>Eukaryota</taxon>
        <taxon>Metazoa</taxon>
        <taxon>Ecdysozoa</taxon>
        <taxon>Nematoda</taxon>
        <taxon>Enoplea</taxon>
        <taxon>Dorylaimia</taxon>
        <taxon>Mermithida</taxon>
        <taxon>Mermithoidea</taxon>
        <taxon>Mermithidae</taxon>
        <taxon>Romanomermis</taxon>
    </lineage>
</organism>
<evidence type="ECO:0000313" key="2">
    <source>
        <dbReference type="WBParaSite" id="nRc.2.0.1.t41838-RA"/>
    </source>
</evidence>
<dbReference type="AlphaFoldDB" id="A0A915KSU0"/>
<dbReference type="WBParaSite" id="nRc.2.0.1.t41838-RA">
    <property type="protein sequence ID" value="nRc.2.0.1.t41838-RA"/>
    <property type="gene ID" value="nRc.2.0.1.g41838"/>
</dbReference>
<sequence>MDGQIHYEKRVKQISNINEQKCILAKELRIAVVIFSLIDADADGLIDDLLGTVTRCSGNGDNCGRGAFFQTAATATV</sequence>
<accession>A0A915KSU0</accession>